<organism evidence="2 3">
    <name type="scientific">Parathielavia hyrcaniae</name>
    <dbReference type="NCBI Taxonomy" id="113614"/>
    <lineage>
        <taxon>Eukaryota</taxon>
        <taxon>Fungi</taxon>
        <taxon>Dikarya</taxon>
        <taxon>Ascomycota</taxon>
        <taxon>Pezizomycotina</taxon>
        <taxon>Sordariomycetes</taxon>
        <taxon>Sordariomycetidae</taxon>
        <taxon>Sordariales</taxon>
        <taxon>Chaetomiaceae</taxon>
        <taxon>Parathielavia</taxon>
    </lineage>
</organism>
<dbReference type="Proteomes" id="UP001305647">
    <property type="component" value="Unassembled WGS sequence"/>
</dbReference>
<evidence type="ECO:0008006" key="4">
    <source>
        <dbReference type="Google" id="ProtNLM"/>
    </source>
</evidence>
<feature type="signal peptide" evidence="1">
    <location>
        <begin position="1"/>
        <end position="30"/>
    </location>
</feature>
<evidence type="ECO:0000256" key="1">
    <source>
        <dbReference type="SAM" id="SignalP"/>
    </source>
</evidence>
<keyword evidence="1" id="KW-0732">Signal</keyword>
<sequence>MSPFWLQKSHFRLMLLSRFFILSCRPRILTLPSPAKQCWAGKSMSRLQSARATAEHPGSPTWATLRDRVWISAVTGSIVYKLLRHWDADPKPSAHCAAHQRGAPLVGYRLPLIWRSTSEKASRVFDLRRNLHQGGFSSGSSLGPAHCRFGSVASCHAAPSARNRIASSVTSCSPALPP</sequence>
<dbReference type="EMBL" id="MU863653">
    <property type="protein sequence ID" value="KAK4099046.1"/>
    <property type="molecule type" value="Genomic_DNA"/>
</dbReference>
<reference evidence="2" key="1">
    <citation type="journal article" date="2023" name="Mol. Phylogenet. Evol.">
        <title>Genome-scale phylogeny and comparative genomics of the fungal order Sordariales.</title>
        <authorList>
            <person name="Hensen N."/>
            <person name="Bonometti L."/>
            <person name="Westerberg I."/>
            <person name="Brannstrom I.O."/>
            <person name="Guillou S."/>
            <person name="Cros-Aarteil S."/>
            <person name="Calhoun S."/>
            <person name="Haridas S."/>
            <person name="Kuo A."/>
            <person name="Mondo S."/>
            <person name="Pangilinan J."/>
            <person name="Riley R."/>
            <person name="LaButti K."/>
            <person name="Andreopoulos B."/>
            <person name="Lipzen A."/>
            <person name="Chen C."/>
            <person name="Yan M."/>
            <person name="Daum C."/>
            <person name="Ng V."/>
            <person name="Clum A."/>
            <person name="Steindorff A."/>
            <person name="Ohm R.A."/>
            <person name="Martin F."/>
            <person name="Silar P."/>
            <person name="Natvig D.O."/>
            <person name="Lalanne C."/>
            <person name="Gautier V."/>
            <person name="Ament-Velasquez S.L."/>
            <person name="Kruys A."/>
            <person name="Hutchinson M.I."/>
            <person name="Powell A.J."/>
            <person name="Barry K."/>
            <person name="Miller A.N."/>
            <person name="Grigoriev I.V."/>
            <person name="Debuchy R."/>
            <person name="Gladieux P."/>
            <person name="Hiltunen Thoren M."/>
            <person name="Johannesson H."/>
        </authorList>
    </citation>
    <scope>NUCLEOTIDE SEQUENCE</scope>
    <source>
        <strain evidence="2">CBS 757.83</strain>
    </source>
</reference>
<dbReference type="AlphaFoldDB" id="A0AAN6Q122"/>
<accession>A0AAN6Q122</accession>
<proteinExistence type="predicted"/>
<gene>
    <name evidence="2" type="ORF">N658DRAFT_203743</name>
</gene>
<evidence type="ECO:0000313" key="3">
    <source>
        <dbReference type="Proteomes" id="UP001305647"/>
    </source>
</evidence>
<protein>
    <recommendedName>
        <fullName evidence="4">Secreted protein</fullName>
    </recommendedName>
</protein>
<keyword evidence="3" id="KW-1185">Reference proteome</keyword>
<reference evidence="2" key="2">
    <citation type="submission" date="2023-05" db="EMBL/GenBank/DDBJ databases">
        <authorList>
            <consortium name="Lawrence Berkeley National Laboratory"/>
            <person name="Steindorff A."/>
            <person name="Hensen N."/>
            <person name="Bonometti L."/>
            <person name="Westerberg I."/>
            <person name="Brannstrom I.O."/>
            <person name="Guillou S."/>
            <person name="Cros-Aarteil S."/>
            <person name="Calhoun S."/>
            <person name="Haridas S."/>
            <person name="Kuo A."/>
            <person name="Mondo S."/>
            <person name="Pangilinan J."/>
            <person name="Riley R."/>
            <person name="Labutti K."/>
            <person name="Andreopoulos B."/>
            <person name="Lipzen A."/>
            <person name="Chen C."/>
            <person name="Yanf M."/>
            <person name="Daum C."/>
            <person name="Ng V."/>
            <person name="Clum A."/>
            <person name="Ohm R."/>
            <person name="Martin F."/>
            <person name="Silar P."/>
            <person name="Natvig D."/>
            <person name="Lalanne C."/>
            <person name="Gautier V."/>
            <person name="Ament-Velasquez S.L."/>
            <person name="Kruys A."/>
            <person name="Hutchinson M.I."/>
            <person name="Powell A.J."/>
            <person name="Barry K."/>
            <person name="Miller A.N."/>
            <person name="Grigoriev I.V."/>
            <person name="Debuchy R."/>
            <person name="Gladieux P."/>
            <person name="Thoren M.H."/>
            <person name="Johannesson H."/>
        </authorList>
    </citation>
    <scope>NUCLEOTIDE SEQUENCE</scope>
    <source>
        <strain evidence="2">CBS 757.83</strain>
    </source>
</reference>
<feature type="chain" id="PRO_5042911103" description="Secreted protein" evidence="1">
    <location>
        <begin position="31"/>
        <end position="178"/>
    </location>
</feature>
<comment type="caution">
    <text evidence="2">The sequence shown here is derived from an EMBL/GenBank/DDBJ whole genome shotgun (WGS) entry which is preliminary data.</text>
</comment>
<name>A0AAN6Q122_9PEZI</name>
<evidence type="ECO:0000313" key="2">
    <source>
        <dbReference type="EMBL" id="KAK4099046.1"/>
    </source>
</evidence>